<keyword evidence="5" id="KW-1015">Disulfide bond</keyword>
<reference evidence="7" key="1">
    <citation type="submission" date="2014-09" db="EMBL/GenBank/DDBJ databases">
        <authorList>
            <person name="Magalhaes I.L.F."/>
            <person name="Oliveira U."/>
            <person name="Santos F.R."/>
            <person name="Vidigal T.H.D.A."/>
            <person name="Brescovit A.D."/>
            <person name="Santos A.J."/>
        </authorList>
    </citation>
    <scope>NUCLEOTIDE SEQUENCE</scope>
</reference>
<keyword evidence="2" id="KW-0645">Protease</keyword>
<dbReference type="PRINTS" id="PR00722">
    <property type="entry name" value="CHYMOTRYPSIN"/>
</dbReference>
<evidence type="ECO:0000256" key="4">
    <source>
        <dbReference type="ARBA" id="ARBA00022825"/>
    </source>
</evidence>
<dbReference type="SMART" id="SM00020">
    <property type="entry name" value="Tryp_SPc"/>
    <property type="match status" value="1"/>
</dbReference>
<accession>A0A0K8S8M2</accession>
<protein>
    <recommendedName>
        <fullName evidence="6">Peptidase S1 domain-containing protein</fullName>
    </recommendedName>
</protein>
<organism evidence="7">
    <name type="scientific">Lygus hesperus</name>
    <name type="common">Western plant bug</name>
    <dbReference type="NCBI Taxonomy" id="30085"/>
    <lineage>
        <taxon>Eukaryota</taxon>
        <taxon>Metazoa</taxon>
        <taxon>Ecdysozoa</taxon>
        <taxon>Arthropoda</taxon>
        <taxon>Hexapoda</taxon>
        <taxon>Insecta</taxon>
        <taxon>Pterygota</taxon>
        <taxon>Neoptera</taxon>
        <taxon>Paraneoptera</taxon>
        <taxon>Hemiptera</taxon>
        <taxon>Heteroptera</taxon>
        <taxon>Panheteroptera</taxon>
        <taxon>Cimicomorpha</taxon>
        <taxon>Miridae</taxon>
        <taxon>Mirini</taxon>
        <taxon>Lygus</taxon>
    </lineage>
</organism>
<comment type="similarity">
    <text evidence="1">Belongs to the peptidase S1 family.</text>
</comment>
<dbReference type="PANTHER" id="PTHR24276:SF98">
    <property type="entry name" value="FI18310P1-RELATED"/>
    <property type="match status" value="1"/>
</dbReference>
<dbReference type="GO" id="GO:0006508">
    <property type="term" value="P:proteolysis"/>
    <property type="evidence" value="ECO:0007669"/>
    <property type="project" value="UniProtKB-KW"/>
</dbReference>
<dbReference type="PROSITE" id="PS00134">
    <property type="entry name" value="TRYPSIN_HIS"/>
    <property type="match status" value="1"/>
</dbReference>
<name>A0A0K8S8M2_LYGHE</name>
<evidence type="ECO:0000256" key="2">
    <source>
        <dbReference type="ARBA" id="ARBA00022670"/>
    </source>
</evidence>
<dbReference type="InterPro" id="IPR001314">
    <property type="entry name" value="Peptidase_S1A"/>
</dbReference>
<dbReference type="InterPro" id="IPR018114">
    <property type="entry name" value="TRYPSIN_HIS"/>
</dbReference>
<evidence type="ECO:0000256" key="5">
    <source>
        <dbReference type="ARBA" id="ARBA00023157"/>
    </source>
</evidence>
<sequence>RCSAVVNGVPININDASWVLALIHEKTGALACTSALIDTDWAITAAHCVEKFGIHDVLLVLAGIDRLENKDAAQKAYVMYWHIHPCYVKENGFDVALMKLSLKVTSGNPILVTDRVWPEETRYSRQCESVGWGSNAVETAASNDVRDVLLRATITVGHGPFGCPCTLRQDQDRLVCSTKGGFGLCKKDFGGVLVCDGRAVAVAQKLVRTTCSEGPILNCREDTVISSYVYLPPLRDWIHQFIPSVPPSTGWSSLFLPSQALIIWTAVVLEALN</sequence>
<evidence type="ECO:0000259" key="6">
    <source>
        <dbReference type="PROSITE" id="PS50240"/>
    </source>
</evidence>
<dbReference type="InterPro" id="IPR001254">
    <property type="entry name" value="Trypsin_dom"/>
</dbReference>
<proteinExistence type="inferred from homology"/>
<keyword evidence="4" id="KW-0720">Serine protease</keyword>
<dbReference type="InterPro" id="IPR009003">
    <property type="entry name" value="Peptidase_S1_PA"/>
</dbReference>
<dbReference type="Gene3D" id="2.40.10.10">
    <property type="entry name" value="Trypsin-like serine proteases"/>
    <property type="match status" value="1"/>
</dbReference>
<dbReference type="AlphaFoldDB" id="A0A0K8S8M2"/>
<dbReference type="InterPro" id="IPR050430">
    <property type="entry name" value="Peptidase_S1"/>
</dbReference>
<evidence type="ECO:0000313" key="7">
    <source>
        <dbReference type="EMBL" id="JAG49641.1"/>
    </source>
</evidence>
<dbReference type="PANTHER" id="PTHR24276">
    <property type="entry name" value="POLYSERASE-RELATED"/>
    <property type="match status" value="1"/>
</dbReference>
<dbReference type="EMBL" id="GBRD01016185">
    <property type="protein sequence ID" value="JAG49641.1"/>
    <property type="molecule type" value="Transcribed_RNA"/>
</dbReference>
<dbReference type="GO" id="GO:0004252">
    <property type="term" value="F:serine-type endopeptidase activity"/>
    <property type="evidence" value="ECO:0007669"/>
    <property type="project" value="InterPro"/>
</dbReference>
<dbReference type="InterPro" id="IPR043504">
    <property type="entry name" value="Peptidase_S1_PA_chymotrypsin"/>
</dbReference>
<feature type="domain" description="Peptidase S1" evidence="6">
    <location>
        <begin position="5"/>
        <end position="243"/>
    </location>
</feature>
<keyword evidence="3" id="KW-0378">Hydrolase</keyword>
<dbReference type="SUPFAM" id="SSF50494">
    <property type="entry name" value="Trypsin-like serine proteases"/>
    <property type="match status" value="1"/>
</dbReference>
<dbReference type="Pfam" id="PF00089">
    <property type="entry name" value="Trypsin"/>
    <property type="match status" value="1"/>
</dbReference>
<dbReference type="PROSITE" id="PS50240">
    <property type="entry name" value="TRYPSIN_DOM"/>
    <property type="match status" value="1"/>
</dbReference>
<evidence type="ECO:0000256" key="3">
    <source>
        <dbReference type="ARBA" id="ARBA00022801"/>
    </source>
</evidence>
<evidence type="ECO:0000256" key="1">
    <source>
        <dbReference type="ARBA" id="ARBA00007664"/>
    </source>
</evidence>
<feature type="non-terminal residue" evidence="7">
    <location>
        <position position="1"/>
    </location>
</feature>